<organism evidence="1 2">
    <name type="scientific">Terriglobus aquaticus</name>
    <dbReference type="NCBI Taxonomy" id="940139"/>
    <lineage>
        <taxon>Bacteria</taxon>
        <taxon>Pseudomonadati</taxon>
        <taxon>Acidobacteriota</taxon>
        <taxon>Terriglobia</taxon>
        <taxon>Terriglobales</taxon>
        <taxon>Acidobacteriaceae</taxon>
        <taxon>Terriglobus</taxon>
    </lineage>
</organism>
<evidence type="ECO:0008006" key="3">
    <source>
        <dbReference type="Google" id="ProtNLM"/>
    </source>
</evidence>
<name>A0ABW9KJ20_9BACT</name>
<dbReference type="Pfam" id="PF20901">
    <property type="entry name" value="Sf6_terminase"/>
    <property type="match status" value="1"/>
</dbReference>
<accession>A0ABW9KJ20</accession>
<dbReference type="Proteomes" id="UP001634747">
    <property type="component" value="Unassembled WGS sequence"/>
</dbReference>
<protein>
    <recommendedName>
        <fullName evidence="3">Terminase</fullName>
    </recommendedName>
</protein>
<dbReference type="EMBL" id="JBJYXY010000001">
    <property type="protein sequence ID" value="MFN2974951.1"/>
    <property type="molecule type" value="Genomic_DNA"/>
</dbReference>
<evidence type="ECO:0000313" key="2">
    <source>
        <dbReference type="Proteomes" id="UP001634747"/>
    </source>
</evidence>
<dbReference type="Gene3D" id="1.10.10.60">
    <property type="entry name" value="Homeodomain-like"/>
    <property type="match status" value="1"/>
</dbReference>
<keyword evidence="2" id="KW-1185">Reference proteome</keyword>
<sequence length="141" mass="15480">MANQTTRTEQKTTAFLRALSECGNISDACRMSGVPRATAYQWRDADADFAEDWRKARAMGLEVLEDEALRRAYTGVDRPVYQGGKQVGSTREYSDTLLIFLLKGAKPETYRDNAKVEHAGGVGITLIHSIPRPSGTNNGGN</sequence>
<dbReference type="RefSeq" id="WP_344687543.1">
    <property type="nucleotide sequence ID" value="NZ_BAABBH010000001.1"/>
</dbReference>
<reference evidence="1 2" key="1">
    <citation type="submission" date="2024-12" db="EMBL/GenBank/DDBJ databases">
        <authorList>
            <person name="Lee Y."/>
        </authorList>
    </citation>
    <scope>NUCLEOTIDE SEQUENCE [LARGE SCALE GENOMIC DNA]</scope>
    <source>
        <strain evidence="1 2">03SUJ4</strain>
    </source>
</reference>
<dbReference type="InterPro" id="IPR048683">
    <property type="entry name" value="Sf6_terminase"/>
</dbReference>
<proteinExistence type="predicted"/>
<evidence type="ECO:0000313" key="1">
    <source>
        <dbReference type="EMBL" id="MFN2974951.1"/>
    </source>
</evidence>
<gene>
    <name evidence="1" type="ORF">ACK2TP_04180</name>
</gene>
<comment type="caution">
    <text evidence="1">The sequence shown here is derived from an EMBL/GenBank/DDBJ whole genome shotgun (WGS) entry which is preliminary data.</text>
</comment>